<gene>
    <name evidence="2" type="ORF">E0H92_27270</name>
</gene>
<keyword evidence="2" id="KW-0808">Transferase</keyword>
<dbReference type="Gene3D" id="3.90.1150.10">
    <property type="entry name" value="Aspartate Aminotransferase, domain 1"/>
    <property type="match status" value="1"/>
</dbReference>
<accession>A0A4R0IRD7</accession>
<dbReference type="AlphaFoldDB" id="A0A4R0IRD7"/>
<feature type="domain" description="Aminotransferase class V" evidence="1">
    <location>
        <begin position="57"/>
        <end position="367"/>
    </location>
</feature>
<dbReference type="Proteomes" id="UP000294225">
    <property type="component" value="Unassembled WGS sequence"/>
</dbReference>
<evidence type="ECO:0000259" key="1">
    <source>
        <dbReference type="Pfam" id="PF00266"/>
    </source>
</evidence>
<reference evidence="2 3" key="1">
    <citation type="submission" date="2019-02" db="EMBL/GenBank/DDBJ databases">
        <title>Kribbella capetownensis sp. nov. and Kribbella speibonae sp. nov., isolated from soil.</title>
        <authorList>
            <person name="Curtis S.M."/>
            <person name="Norton I."/>
            <person name="Everest G.J."/>
            <person name="Meyers P.R."/>
        </authorList>
    </citation>
    <scope>NUCLEOTIDE SEQUENCE [LARGE SCALE GENOMIC DNA]</scope>
    <source>
        <strain evidence="2 3">YM55</strain>
    </source>
</reference>
<dbReference type="RefSeq" id="WP_131498177.1">
    <property type="nucleotide sequence ID" value="NZ_SJKC01000003.1"/>
</dbReference>
<name>A0A4R0IRD7_9ACTN</name>
<dbReference type="GO" id="GO:0008483">
    <property type="term" value="F:transaminase activity"/>
    <property type="evidence" value="ECO:0007669"/>
    <property type="project" value="UniProtKB-KW"/>
</dbReference>
<protein>
    <submittedName>
        <fullName evidence="2">Aminotransferase class V-fold PLP-dependent enzyme</fullName>
    </submittedName>
</protein>
<organism evidence="2 3">
    <name type="scientific">Kribbella speibonae</name>
    <dbReference type="NCBI Taxonomy" id="1572660"/>
    <lineage>
        <taxon>Bacteria</taxon>
        <taxon>Bacillati</taxon>
        <taxon>Actinomycetota</taxon>
        <taxon>Actinomycetes</taxon>
        <taxon>Propionibacteriales</taxon>
        <taxon>Kribbellaceae</taxon>
        <taxon>Kribbella</taxon>
    </lineage>
</organism>
<dbReference type="Pfam" id="PF00266">
    <property type="entry name" value="Aminotran_5"/>
    <property type="match status" value="1"/>
</dbReference>
<comment type="caution">
    <text evidence="2">The sequence shown here is derived from an EMBL/GenBank/DDBJ whole genome shotgun (WGS) entry which is preliminary data.</text>
</comment>
<dbReference type="Gene3D" id="3.40.640.10">
    <property type="entry name" value="Type I PLP-dependent aspartate aminotransferase-like (Major domain)"/>
    <property type="match status" value="1"/>
</dbReference>
<keyword evidence="2" id="KW-0032">Aminotransferase</keyword>
<dbReference type="PANTHER" id="PTHR43586">
    <property type="entry name" value="CYSTEINE DESULFURASE"/>
    <property type="match status" value="1"/>
</dbReference>
<dbReference type="InterPro" id="IPR015422">
    <property type="entry name" value="PyrdxlP-dep_Trfase_small"/>
</dbReference>
<proteinExistence type="predicted"/>
<evidence type="ECO:0000313" key="2">
    <source>
        <dbReference type="EMBL" id="TCC36351.1"/>
    </source>
</evidence>
<dbReference type="InterPro" id="IPR015421">
    <property type="entry name" value="PyrdxlP-dep_Trfase_major"/>
</dbReference>
<evidence type="ECO:0000313" key="3">
    <source>
        <dbReference type="Proteomes" id="UP000294225"/>
    </source>
</evidence>
<dbReference type="InterPro" id="IPR015424">
    <property type="entry name" value="PyrdxlP-dep_Trfase"/>
</dbReference>
<dbReference type="InterPro" id="IPR000192">
    <property type="entry name" value="Aminotrans_V_dom"/>
</dbReference>
<sequence>MDPHRFRAQFPSLVDTTHLASCSQGAISTRVTAALAEMAYTLRDHGAPWDAWLVEQERLRDVMARFFNASRDEIAFVPSASHGAFQVANAVDLTDGGVIVSMGDEFPSVGQVLHAQRRTDGEVRRVTQDAMRQVGVVEAYRTQIDGATRLVSIPLALYTNGSLQPVNEIAKYARAVGARVLVDAYQGAGVVPIDVAELDCDYLVTGTLKYLLGLAGTAVLFARSGVPDHQEPRMTGWFGRVNQFSFDPADLNFPEEARRFESGTPAIPTMYAVRAGVEVLGQVDPITRWNHVEGLVAETGDRLVEEGETLSRPAPDALPGPQVALVDTNPEDLAAYLAARRIVASPRGSILRLAFHYYNTTEDIDRVCTAIRDYRSQ</sequence>
<dbReference type="SUPFAM" id="SSF53383">
    <property type="entry name" value="PLP-dependent transferases"/>
    <property type="match status" value="1"/>
</dbReference>
<dbReference type="EMBL" id="SJKC01000003">
    <property type="protein sequence ID" value="TCC36351.1"/>
    <property type="molecule type" value="Genomic_DNA"/>
</dbReference>
<dbReference type="PANTHER" id="PTHR43586:SF15">
    <property type="entry name" value="BLR3095 PROTEIN"/>
    <property type="match status" value="1"/>
</dbReference>